<evidence type="ECO:0000313" key="2">
    <source>
        <dbReference type="Proteomes" id="UP000078492"/>
    </source>
</evidence>
<dbReference type="GO" id="GO:0071897">
    <property type="term" value="P:DNA biosynthetic process"/>
    <property type="evidence" value="ECO:0007669"/>
    <property type="project" value="UniProtKB-ARBA"/>
</dbReference>
<dbReference type="STRING" id="471704.A0A151J2J0"/>
<keyword evidence="2" id="KW-1185">Reference proteome</keyword>
<organism evidence="1 2">
    <name type="scientific">Trachymyrmex cornetzi</name>
    <dbReference type="NCBI Taxonomy" id="471704"/>
    <lineage>
        <taxon>Eukaryota</taxon>
        <taxon>Metazoa</taxon>
        <taxon>Ecdysozoa</taxon>
        <taxon>Arthropoda</taxon>
        <taxon>Hexapoda</taxon>
        <taxon>Insecta</taxon>
        <taxon>Pterygota</taxon>
        <taxon>Neoptera</taxon>
        <taxon>Endopterygota</taxon>
        <taxon>Hymenoptera</taxon>
        <taxon>Apocrita</taxon>
        <taxon>Aculeata</taxon>
        <taxon>Formicoidea</taxon>
        <taxon>Formicidae</taxon>
        <taxon>Myrmicinae</taxon>
        <taxon>Trachymyrmex</taxon>
    </lineage>
</organism>
<evidence type="ECO:0000313" key="1">
    <source>
        <dbReference type="EMBL" id="KYN16317.1"/>
    </source>
</evidence>
<name>A0A151J2J0_9HYME</name>
<reference evidence="1 2" key="1">
    <citation type="submission" date="2015-09" db="EMBL/GenBank/DDBJ databases">
        <title>Trachymyrmex cornetzi WGS genome.</title>
        <authorList>
            <person name="Nygaard S."/>
            <person name="Hu H."/>
            <person name="Boomsma J."/>
            <person name="Zhang G."/>
        </authorList>
    </citation>
    <scope>NUCLEOTIDE SEQUENCE [LARGE SCALE GENOMIC DNA]</scope>
    <source>
        <strain evidence="1">Tcor2-1</strain>
        <tissue evidence="1">Whole body</tissue>
    </source>
</reference>
<dbReference type="PANTHER" id="PTHR31511">
    <property type="entry name" value="PROTEIN CBG23764"/>
    <property type="match status" value="1"/>
</dbReference>
<dbReference type="AlphaFoldDB" id="A0A151J2J0"/>
<evidence type="ECO:0008006" key="3">
    <source>
        <dbReference type="Google" id="ProtNLM"/>
    </source>
</evidence>
<sequence length="262" mass="31256">MEHKKFFCDREDDRWLEFNNHYNKERTPFVVYADLECVLQKTEPDKEDASYTYQHHKVCSMGYYVRCSYDNSSYHFRRDENCIAWFARQFNDLAHRVKDITSANVPMEALSKQQWETYRSATRCHICEKANNKYMRSYDSSKPSSYLMYYDVNNLYGWAMCQLLPYAEFQWVKDVANFDVSAIAPDSPTDYILEVDLKYPERLHDEHVDLPFCPTRDKPPGKREDKFLATGYDKALSPYDDKRYVVPNTTETLPWGHWRVPL</sequence>
<dbReference type="SUPFAM" id="SSF56672">
    <property type="entry name" value="DNA/RNA polymerases"/>
    <property type="match status" value="1"/>
</dbReference>
<dbReference type="EMBL" id="KQ980379">
    <property type="protein sequence ID" value="KYN16317.1"/>
    <property type="molecule type" value="Genomic_DNA"/>
</dbReference>
<dbReference type="InterPro" id="IPR043502">
    <property type="entry name" value="DNA/RNA_pol_sf"/>
</dbReference>
<dbReference type="Proteomes" id="UP000078492">
    <property type="component" value="Unassembled WGS sequence"/>
</dbReference>
<dbReference type="PANTHER" id="PTHR31511:SF12">
    <property type="entry name" value="RHO TERMINATION FACTOR N-TERMINAL DOMAIN-CONTAINING PROTEIN"/>
    <property type="match status" value="1"/>
</dbReference>
<accession>A0A151J2J0</accession>
<proteinExistence type="predicted"/>
<gene>
    <name evidence="1" type="ORF">ALC57_11435</name>
</gene>
<protein>
    <recommendedName>
        <fullName evidence="3">DNA-directed DNA polymerase</fullName>
    </recommendedName>
</protein>